<dbReference type="EMBL" id="BONF01000031">
    <property type="protein sequence ID" value="GIF83800.1"/>
    <property type="molecule type" value="Genomic_DNA"/>
</dbReference>
<evidence type="ECO:0000313" key="3">
    <source>
        <dbReference type="Proteomes" id="UP000601223"/>
    </source>
</evidence>
<dbReference type="Proteomes" id="UP000601223">
    <property type="component" value="Unassembled WGS sequence"/>
</dbReference>
<sequence length="175" mass="19510">MTPHARLRRIRIWLVLFIIGLVLSGATAFPLVTEVRWLDGLLRESRLPAPDALVDFIGTVRVALETADRDFPFLLYGTDWLAFAHLVIAMAFYGPFRDPVRNLWVIHWAMLCCAAVIPLALIMAPIRELPWWWIPIDCSFGVFGIVPLLIVRRHILALAATAQPTPAPSPAPAAA</sequence>
<evidence type="ECO:0000256" key="1">
    <source>
        <dbReference type="SAM" id="Phobius"/>
    </source>
</evidence>
<evidence type="ECO:0008006" key="4">
    <source>
        <dbReference type="Google" id="ProtNLM"/>
    </source>
</evidence>
<proteinExistence type="predicted"/>
<dbReference type="RefSeq" id="WP_203751120.1">
    <property type="nucleotide sequence ID" value="NZ_BONF01000031.1"/>
</dbReference>
<reference evidence="2 3" key="1">
    <citation type="submission" date="2021-01" db="EMBL/GenBank/DDBJ databases">
        <title>Whole genome shotgun sequence of Catellatospora bangladeshensis NBRC 107357.</title>
        <authorList>
            <person name="Komaki H."/>
            <person name="Tamura T."/>
        </authorList>
    </citation>
    <scope>NUCLEOTIDE SEQUENCE [LARGE SCALE GENOMIC DNA]</scope>
    <source>
        <strain evidence="2 3">NBRC 107357</strain>
    </source>
</reference>
<comment type="caution">
    <text evidence="2">The sequence shown here is derived from an EMBL/GenBank/DDBJ whole genome shotgun (WGS) entry which is preliminary data.</text>
</comment>
<feature type="transmembrane region" description="Helical" evidence="1">
    <location>
        <begin position="105"/>
        <end position="126"/>
    </location>
</feature>
<dbReference type="AlphaFoldDB" id="A0A8J3NJT9"/>
<evidence type="ECO:0000313" key="2">
    <source>
        <dbReference type="EMBL" id="GIF83800.1"/>
    </source>
</evidence>
<accession>A0A8J3NJT9</accession>
<keyword evidence="1" id="KW-1133">Transmembrane helix</keyword>
<keyword evidence="3" id="KW-1185">Reference proteome</keyword>
<name>A0A8J3NJT9_9ACTN</name>
<keyword evidence="1" id="KW-0472">Membrane</keyword>
<organism evidence="2 3">
    <name type="scientific">Catellatospora bangladeshensis</name>
    <dbReference type="NCBI Taxonomy" id="310355"/>
    <lineage>
        <taxon>Bacteria</taxon>
        <taxon>Bacillati</taxon>
        <taxon>Actinomycetota</taxon>
        <taxon>Actinomycetes</taxon>
        <taxon>Micromonosporales</taxon>
        <taxon>Micromonosporaceae</taxon>
        <taxon>Catellatospora</taxon>
    </lineage>
</organism>
<keyword evidence="1" id="KW-0812">Transmembrane</keyword>
<feature type="transmembrane region" description="Helical" evidence="1">
    <location>
        <begin position="73"/>
        <end position="93"/>
    </location>
</feature>
<protein>
    <recommendedName>
        <fullName evidence="4">Cytoplasmic membrane protein</fullName>
    </recommendedName>
</protein>
<feature type="transmembrane region" description="Helical" evidence="1">
    <location>
        <begin position="132"/>
        <end position="151"/>
    </location>
</feature>
<gene>
    <name evidence="2" type="ORF">Cba03nite_51490</name>
</gene>